<dbReference type="Gene3D" id="1.10.10.10">
    <property type="entry name" value="Winged helix-like DNA-binding domain superfamily/Winged helix DNA-binding domain"/>
    <property type="match status" value="1"/>
</dbReference>
<dbReference type="InterPro" id="IPR028978">
    <property type="entry name" value="Chorismate_lyase_/UTRA_dom_sf"/>
</dbReference>
<accession>A0A8J3R593</accession>
<reference evidence="5" key="1">
    <citation type="submission" date="2021-01" db="EMBL/GenBank/DDBJ databases">
        <title>Whole genome shotgun sequence of Sphaerimonospora thailandensis NBRC 107569.</title>
        <authorList>
            <person name="Komaki H."/>
            <person name="Tamura T."/>
        </authorList>
    </citation>
    <scope>NUCLEOTIDE SEQUENCE</scope>
    <source>
        <strain evidence="5">NBRC 107569</strain>
    </source>
</reference>
<dbReference type="Pfam" id="PF00392">
    <property type="entry name" value="GntR"/>
    <property type="match status" value="1"/>
</dbReference>
<dbReference type="Proteomes" id="UP000610966">
    <property type="component" value="Unassembled WGS sequence"/>
</dbReference>
<dbReference type="CDD" id="cd07377">
    <property type="entry name" value="WHTH_GntR"/>
    <property type="match status" value="1"/>
</dbReference>
<dbReference type="InterPro" id="IPR036390">
    <property type="entry name" value="WH_DNA-bd_sf"/>
</dbReference>
<dbReference type="InterPro" id="IPR036388">
    <property type="entry name" value="WH-like_DNA-bd_sf"/>
</dbReference>
<dbReference type="InterPro" id="IPR000524">
    <property type="entry name" value="Tscrpt_reg_HTH_GntR"/>
</dbReference>
<dbReference type="Pfam" id="PF07702">
    <property type="entry name" value="UTRA"/>
    <property type="match status" value="1"/>
</dbReference>
<dbReference type="PANTHER" id="PTHR44846">
    <property type="entry name" value="MANNOSYL-D-GLYCERATE TRANSPORT/METABOLISM SYSTEM REPRESSOR MNGR-RELATED"/>
    <property type="match status" value="1"/>
</dbReference>
<protein>
    <recommendedName>
        <fullName evidence="4">HTH gntR-type domain-containing protein</fullName>
    </recommendedName>
</protein>
<gene>
    <name evidence="5" type="ORF">Mth01_10060</name>
</gene>
<dbReference type="GO" id="GO:0003677">
    <property type="term" value="F:DNA binding"/>
    <property type="evidence" value="ECO:0007669"/>
    <property type="project" value="UniProtKB-KW"/>
</dbReference>
<dbReference type="SMART" id="SM00345">
    <property type="entry name" value="HTH_GNTR"/>
    <property type="match status" value="1"/>
</dbReference>
<dbReference type="Gene3D" id="3.40.1410.10">
    <property type="entry name" value="Chorismate lyase-like"/>
    <property type="match status" value="1"/>
</dbReference>
<dbReference type="EMBL" id="BOOG01000010">
    <property type="protein sequence ID" value="GIH68753.1"/>
    <property type="molecule type" value="Genomic_DNA"/>
</dbReference>
<dbReference type="PROSITE" id="PS50949">
    <property type="entry name" value="HTH_GNTR"/>
    <property type="match status" value="1"/>
</dbReference>
<keyword evidence="6" id="KW-1185">Reference proteome</keyword>
<dbReference type="AlphaFoldDB" id="A0A8J3R593"/>
<dbReference type="InterPro" id="IPR050679">
    <property type="entry name" value="Bact_HTH_transcr_reg"/>
</dbReference>
<dbReference type="PRINTS" id="PR00035">
    <property type="entry name" value="HTHGNTR"/>
</dbReference>
<sequence>MARSSLYQQVAAEVRRAIYTGELAPGDQIPTETDLMEAHGVSRNTVRLALGELENEGLILRMRRRGTFVRERRPLLMRPQDEFPSRDQDVDRRLDSFVHAVTSEGRNPDQNIEVSIVEPPEDVATRLALADGGLAVVRRRLRFVDGQPYNTNDSYFPLDLVADSEIARPGNITRGANRVLEELGHPQTRVVDDISARMPTSDETLRLRLEPGTPVVVHVRVGYDGEDAPVRVAVSVLPADKHLIRYELERQPASRP</sequence>
<dbReference type="SUPFAM" id="SSF64288">
    <property type="entry name" value="Chorismate lyase-like"/>
    <property type="match status" value="1"/>
</dbReference>
<organism evidence="5 6">
    <name type="scientific">Sphaerimonospora thailandensis</name>
    <dbReference type="NCBI Taxonomy" id="795644"/>
    <lineage>
        <taxon>Bacteria</taxon>
        <taxon>Bacillati</taxon>
        <taxon>Actinomycetota</taxon>
        <taxon>Actinomycetes</taxon>
        <taxon>Streptosporangiales</taxon>
        <taxon>Streptosporangiaceae</taxon>
        <taxon>Sphaerimonospora</taxon>
    </lineage>
</organism>
<dbReference type="PANTHER" id="PTHR44846:SF17">
    <property type="entry name" value="GNTR-FAMILY TRANSCRIPTIONAL REGULATOR"/>
    <property type="match status" value="1"/>
</dbReference>
<comment type="caution">
    <text evidence="5">The sequence shown here is derived from an EMBL/GenBank/DDBJ whole genome shotgun (WGS) entry which is preliminary data.</text>
</comment>
<dbReference type="SUPFAM" id="SSF46785">
    <property type="entry name" value="Winged helix' DNA-binding domain"/>
    <property type="match status" value="1"/>
</dbReference>
<evidence type="ECO:0000313" key="5">
    <source>
        <dbReference type="EMBL" id="GIH68753.1"/>
    </source>
</evidence>
<dbReference type="GO" id="GO:0003700">
    <property type="term" value="F:DNA-binding transcription factor activity"/>
    <property type="evidence" value="ECO:0007669"/>
    <property type="project" value="InterPro"/>
</dbReference>
<name>A0A8J3R593_9ACTN</name>
<dbReference type="GO" id="GO:0045892">
    <property type="term" value="P:negative regulation of DNA-templated transcription"/>
    <property type="evidence" value="ECO:0007669"/>
    <property type="project" value="TreeGrafter"/>
</dbReference>
<keyword evidence="2" id="KW-0238">DNA-binding</keyword>
<evidence type="ECO:0000256" key="1">
    <source>
        <dbReference type="ARBA" id="ARBA00023015"/>
    </source>
</evidence>
<proteinExistence type="predicted"/>
<keyword evidence="1" id="KW-0805">Transcription regulation</keyword>
<evidence type="ECO:0000256" key="2">
    <source>
        <dbReference type="ARBA" id="ARBA00023125"/>
    </source>
</evidence>
<dbReference type="RefSeq" id="WP_204011983.1">
    <property type="nucleotide sequence ID" value="NZ_BOOG01000010.1"/>
</dbReference>
<feature type="domain" description="HTH gntR-type" evidence="4">
    <location>
        <begin position="4"/>
        <end position="72"/>
    </location>
</feature>
<dbReference type="InterPro" id="IPR011663">
    <property type="entry name" value="UTRA"/>
</dbReference>
<keyword evidence="3" id="KW-0804">Transcription</keyword>
<evidence type="ECO:0000313" key="6">
    <source>
        <dbReference type="Proteomes" id="UP000610966"/>
    </source>
</evidence>
<evidence type="ECO:0000259" key="4">
    <source>
        <dbReference type="PROSITE" id="PS50949"/>
    </source>
</evidence>
<dbReference type="SMART" id="SM00866">
    <property type="entry name" value="UTRA"/>
    <property type="match status" value="1"/>
</dbReference>
<evidence type="ECO:0000256" key="3">
    <source>
        <dbReference type="ARBA" id="ARBA00023163"/>
    </source>
</evidence>